<dbReference type="Proteomes" id="UP000658390">
    <property type="component" value="Unassembled WGS sequence"/>
</dbReference>
<organism evidence="1 2">
    <name type="scientific">Pseudomonas psychrophila</name>
    <dbReference type="NCBI Taxonomy" id="122355"/>
    <lineage>
        <taxon>Bacteria</taxon>
        <taxon>Pseudomonadati</taxon>
        <taxon>Pseudomonadota</taxon>
        <taxon>Gammaproteobacteria</taxon>
        <taxon>Pseudomonadales</taxon>
        <taxon>Pseudomonadaceae</taxon>
        <taxon>Pseudomonas</taxon>
    </lineage>
</organism>
<dbReference type="EMBL" id="JAEKCZ010000011">
    <property type="protein sequence ID" value="MBJ2257540.1"/>
    <property type="molecule type" value="Genomic_DNA"/>
</dbReference>
<evidence type="ECO:0008006" key="3">
    <source>
        <dbReference type="Google" id="ProtNLM"/>
    </source>
</evidence>
<sequence>MAQGSGLKSAQLSFHDAQTAVVARVSEADSKLFADNLSGTDFGLAQAMSEQLLPLVAVTGQSPLQFVICLARRGRIYIRARYERRAWSISLEAEQAGTRQWLIRQQQHCQQHLARTLGQPVSLQLMQARRG</sequence>
<dbReference type="RefSeq" id="WP_198822193.1">
    <property type="nucleotide sequence ID" value="NZ_JAEKCZ010000011.1"/>
</dbReference>
<protein>
    <recommendedName>
        <fullName evidence="3">Flagellar hook-length control protein FliK</fullName>
    </recommendedName>
</protein>
<name>A0A8I1FUU4_9PSED</name>
<evidence type="ECO:0000313" key="2">
    <source>
        <dbReference type="Proteomes" id="UP000658390"/>
    </source>
</evidence>
<reference evidence="1" key="1">
    <citation type="submission" date="2020-12" db="EMBL/GenBank/DDBJ databases">
        <title>Antibiotic resistance and phylogeny of Pseudomonas spp. isolated over three decades from chicken meat in the Norwegian food chain.</title>
        <authorList>
            <person name="Moen B."/>
        </authorList>
    </citation>
    <scope>NUCLEOTIDE SEQUENCE</scope>
    <source>
        <strain evidence="1">MF6762</strain>
    </source>
</reference>
<dbReference type="InterPro" id="IPR049757">
    <property type="entry name" value="T3SS_HrpP-like_C"/>
</dbReference>
<gene>
    <name evidence="1" type="ORF">JFT45_13555</name>
</gene>
<evidence type="ECO:0000313" key="1">
    <source>
        <dbReference type="EMBL" id="MBJ2257540.1"/>
    </source>
</evidence>
<dbReference type="CDD" id="cd17468">
    <property type="entry name" value="T3SS_HrpP_C"/>
    <property type="match status" value="1"/>
</dbReference>
<dbReference type="AlphaFoldDB" id="A0A8I1FUU4"/>
<comment type="caution">
    <text evidence="1">The sequence shown here is derived from an EMBL/GenBank/DDBJ whole genome shotgun (WGS) entry which is preliminary data.</text>
</comment>
<accession>A0A8I1FUU4</accession>
<proteinExistence type="predicted"/>